<feature type="domain" description="Baseplate J-like central" evidence="3">
    <location>
        <begin position="187"/>
        <end position="252"/>
    </location>
</feature>
<protein>
    <submittedName>
        <fullName evidence="5">Baseplate J/gp47 family protein</fullName>
    </submittedName>
</protein>
<dbReference type="InterPro" id="IPR058531">
    <property type="entry name" value="Baseplate_J_M"/>
</dbReference>
<dbReference type="EMBL" id="CP059567">
    <property type="protein sequence ID" value="QMT40008.1"/>
    <property type="molecule type" value="Genomic_DNA"/>
</dbReference>
<evidence type="ECO:0000256" key="1">
    <source>
        <dbReference type="ARBA" id="ARBA00038087"/>
    </source>
</evidence>
<feature type="domain" description="Baseplate J-like C-terminal" evidence="4">
    <location>
        <begin position="264"/>
        <end position="345"/>
    </location>
</feature>
<feature type="domain" description="Baseplate protein J-like barrel" evidence="2">
    <location>
        <begin position="88"/>
        <end position="165"/>
    </location>
</feature>
<sequence>MSTYNLEQIRAQYLRDLQNMAPAAHVHPGSDNHARATALAALAEGQYQHQEWVLRQAFAHTADPAYLERHCAMYGIQRKPGAAAGGRVSVRGKAGTRLPLGLTVQYEGRLYRTLQEAVISSGTAELPCQAVAVGAAYNLPAHTVVRLQSAPAGAETEATVVQMIGGTDTEDDAALLARLLSRLRRPPAGGNAHDYYRWAMEVPGVEQAFVYPLRRGLGTVDVAVLTAAGLPSPQVVKAVQDYIDERRPVTAKHSLALSPTAVPVSIRAQVSLLPGYALPAVKAQIEQALRDYFAKLKPGEAVYKSHIEGVITLAAGVRDRVVSAPAGNTEATVTPQLQWLTFGGLELGTL</sequence>
<organism evidence="5 6">
    <name type="scientific">Neisseria shayeganii</name>
    <dbReference type="NCBI Taxonomy" id="607712"/>
    <lineage>
        <taxon>Bacteria</taxon>
        <taxon>Pseudomonadati</taxon>
        <taxon>Pseudomonadota</taxon>
        <taxon>Betaproteobacteria</taxon>
        <taxon>Neisseriales</taxon>
        <taxon>Neisseriaceae</taxon>
        <taxon>Neisseria</taxon>
    </lineage>
</organism>
<gene>
    <name evidence="5" type="ORF">H3L94_09130</name>
</gene>
<dbReference type="Proteomes" id="UP000514752">
    <property type="component" value="Chromosome"/>
</dbReference>
<dbReference type="InterPro" id="IPR058530">
    <property type="entry name" value="Baseplate_J-like_C"/>
</dbReference>
<dbReference type="AlphaFoldDB" id="A0A7D7S765"/>
<evidence type="ECO:0000259" key="3">
    <source>
        <dbReference type="Pfam" id="PF26078"/>
    </source>
</evidence>
<reference evidence="5 6" key="1">
    <citation type="submission" date="2020-07" db="EMBL/GenBank/DDBJ databases">
        <title>Genomic diversity of species in the Neisseriaceae family.</title>
        <authorList>
            <person name="Vincent A.T."/>
            <person name="Bernet E."/>
            <person name="Veyrier F.J."/>
        </authorList>
    </citation>
    <scope>NUCLEOTIDE SEQUENCE [LARGE SCALE GENOMIC DNA]</scope>
    <source>
        <strain evidence="5 6">DSM 22244</strain>
    </source>
</reference>
<evidence type="ECO:0000259" key="4">
    <source>
        <dbReference type="Pfam" id="PF26079"/>
    </source>
</evidence>
<name>A0A7D7S765_9NEIS</name>
<evidence type="ECO:0000313" key="6">
    <source>
        <dbReference type="Proteomes" id="UP000514752"/>
    </source>
</evidence>
<dbReference type="PANTHER" id="PTHR37829:SF3">
    <property type="entry name" value="PROTEIN JAYE-RELATED"/>
    <property type="match status" value="1"/>
</dbReference>
<dbReference type="Pfam" id="PF04865">
    <property type="entry name" value="Baseplate_J"/>
    <property type="match status" value="1"/>
</dbReference>
<comment type="similarity">
    <text evidence="1">Belongs to the Mu gp47/PBSX XkdT family.</text>
</comment>
<dbReference type="RefSeq" id="WP_182121766.1">
    <property type="nucleotide sequence ID" value="NZ_CP059567.1"/>
</dbReference>
<dbReference type="Pfam" id="PF26078">
    <property type="entry name" value="Baseplate_J_M"/>
    <property type="match status" value="1"/>
</dbReference>
<dbReference type="Pfam" id="PF26079">
    <property type="entry name" value="Baseplate_J_C"/>
    <property type="match status" value="1"/>
</dbReference>
<dbReference type="KEGG" id="nsg:H3L94_09130"/>
<dbReference type="InterPro" id="IPR052399">
    <property type="entry name" value="Phage_Baseplate_Assmbl_Protein"/>
</dbReference>
<evidence type="ECO:0000259" key="2">
    <source>
        <dbReference type="Pfam" id="PF04865"/>
    </source>
</evidence>
<dbReference type="InterPro" id="IPR006949">
    <property type="entry name" value="Barrel_Baseplate_J-like"/>
</dbReference>
<proteinExistence type="inferred from homology"/>
<evidence type="ECO:0000313" key="5">
    <source>
        <dbReference type="EMBL" id="QMT40008.1"/>
    </source>
</evidence>
<accession>A0A7D7S765</accession>
<dbReference type="PANTHER" id="PTHR37829">
    <property type="entry name" value="PHAGE-LIKE ELEMENT PBSX PROTEIN XKDT"/>
    <property type="match status" value="1"/>
</dbReference>